<keyword evidence="1" id="KW-0472">Membrane</keyword>
<dbReference type="KEGG" id="fli:Fleli_2633"/>
<sequence>MEDKSFKNEIFSLRIMSKFTYILLIFSLSFTIFLAVSLNYQNYTYNKGYNILFFLVCLFILGFIYSLFHTIFKTIFSIQLRNEQLIIKKPFNRSIILRYNQISEINISYDKLPVPLRKTPYDDILIERKFNKPIKIMIKKGKIDLRNDSNFMKWTNYLAAKTSVNIQIHTIYRKIFAKDAIETDARLIWSDNPNVYKKMK</sequence>
<feature type="transmembrane region" description="Helical" evidence="1">
    <location>
        <begin position="52"/>
        <end position="72"/>
    </location>
</feature>
<keyword evidence="1" id="KW-1133">Transmembrane helix</keyword>
<gene>
    <name evidence="2" type="ordered locus">Fleli_2633</name>
</gene>
<dbReference type="AlphaFoldDB" id="I4AM09"/>
<dbReference type="EMBL" id="CP003345">
    <property type="protein sequence ID" value="AFM04994.1"/>
    <property type="molecule type" value="Genomic_DNA"/>
</dbReference>
<keyword evidence="1" id="KW-0812">Transmembrane</keyword>
<keyword evidence="3" id="KW-1185">Reference proteome</keyword>
<organism evidence="2 3">
    <name type="scientific">Bernardetia litoralis (strain ATCC 23117 / DSM 6794 / NBRC 15988 / NCIMB 1366 / Fx l1 / Sio-4)</name>
    <name type="common">Flexibacter litoralis</name>
    <dbReference type="NCBI Taxonomy" id="880071"/>
    <lineage>
        <taxon>Bacteria</taxon>
        <taxon>Pseudomonadati</taxon>
        <taxon>Bacteroidota</taxon>
        <taxon>Cytophagia</taxon>
        <taxon>Cytophagales</taxon>
        <taxon>Bernardetiaceae</taxon>
        <taxon>Bernardetia</taxon>
    </lineage>
</organism>
<dbReference type="Proteomes" id="UP000006054">
    <property type="component" value="Chromosome"/>
</dbReference>
<evidence type="ECO:0000313" key="3">
    <source>
        <dbReference type="Proteomes" id="UP000006054"/>
    </source>
</evidence>
<accession>I4AM09</accession>
<proteinExistence type="predicted"/>
<name>I4AM09_BERLS</name>
<dbReference type="STRING" id="880071.Fleli_2633"/>
<evidence type="ECO:0000313" key="2">
    <source>
        <dbReference type="EMBL" id="AFM04994.1"/>
    </source>
</evidence>
<evidence type="ECO:0000256" key="1">
    <source>
        <dbReference type="SAM" id="Phobius"/>
    </source>
</evidence>
<reference evidence="3" key="1">
    <citation type="submission" date="2012-06" db="EMBL/GenBank/DDBJ databases">
        <title>The complete genome of Flexibacter litoralis DSM 6794.</title>
        <authorList>
            <person name="Lucas S."/>
            <person name="Copeland A."/>
            <person name="Lapidus A."/>
            <person name="Glavina del Rio T."/>
            <person name="Dalin E."/>
            <person name="Tice H."/>
            <person name="Bruce D."/>
            <person name="Goodwin L."/>
            <person name="Pitluck S."/>
            <person name="Peters L."/>
            <person name="Ovchinnikova G."/>
            <person name="Lu M."/>
            <person name="Kyrpides N."/>
            <person name="Mavromatis K."/>
            <person name="Ivanova N."/>
            <person name="Brettin T."/>
            <person name="Detter J.C."/>
            <person name="Han C."/>
            <person name="Larimer F."/>
            <person name="Land M."/>
            <person name="Hauser L."/>
            <person name="Markowitz V."/>
            <person name="Cheng J.-F."/>
            <person name="Hugenholtz P."/>
            <person name="Woyke T."/>
            <person name="Wu D."/>
            <person name="Spring S."/>
            <person name="Lang E."/>
            <person name="Kopitz M."/>
            <person name="Brambilla E."/>
            <person name="Klenk H.-P."/>
            <person name="Eisen J.A."/>
        </authorList>
    </citation>
    <scope>NUCLEOTIDE SEQUENCE [LARGE SCALE GENOMIC DNA]</scope>
    <source>
        <strain evidence="3">ATCC 23117 / DSM 6794 / NBRC 15988 / NCIMB 1366 / Sio-4</strain>
    </source>
</reference>
<protein>
    <submittedName>
        <fullName evidence="2">Uncharacterized protein</fullName>
    </submittedName>
</protein>
<dbReference type="RefSeq" id="WP_014798431.1">
    <property type="nucleotide sequence ID" value="NC_018018.1"/>
</dbReference>
<feature type="transmembrane region" description="Helical" evidence="1">
    <location>
        <begin position="21"/>
        <end position="40"/>
    </location>
</feature>
<dbReference type="HOGENOM" id="CLU_1364534_0_0_10"/>